<gene>
    <name evidence="5" type="ORF">HELGO_WM1975</name>
</gene>
<dbReference type="InterPro" id="IPR036737">
    <property type="entry name" value="OmpA-like_sf"/>
</dbReference>
<proteinExistence type="predicted"/>
<keyword evidence="3" id="KW-1133">Transmembrane helix</keyword>
<protein>
    <recommendedName>
        <fullName evidence="4">OmpA-like domain-containing protein</fullName>
    </recommendedName>
</protein>
<evidence type="ECO:0000259" key="4">
    <source>
        <dbReference type="PROSITE" id="PS51123"/>
    </source>
</evidence>
<evidence type="ECO:0000256" key="1">
    <source>
        <dbReference type="PROSITE-ProRule" id="PRU00473"/>
    </source>
</evidence>
<keyword evidence="2" id="KW-0175">Coiled coil</keyword>
<feature type="coiled-coil region" evidence="2">
    <location>
        <begin position="426"/>
        <end position="453"/>
    </location>
</feature>
<dbReference type="EMBL" id="CACVAS010000170">
    <property type="protein sequence ID" value="CAA6828419.1"/>
    <property type="molecule type" value="Genomic_DNA"/>
</dbReference>
<accession>A0A6S6U9H3</accession>
<reference evidence="5" key="1">
    <citation type="submission" date="2020-01" db="EMBL/GenBank/DDBJ databases">
        <authorList>
            <person name="Meier V. D."/>
            <person name="Meier V D."/>
        </authorList>
    </citation>
    <scope>NUCLEOTIDE SEQUENCE</scope>
    <source>
        <strain evidence="5">HLG_WM_MAG_01</strain>
    </source>
</reference>
<dbReference type="Gene3D" id="3.30.1330.60">
    <property type="entry name" value="OmpA-like domain"/>
    <property type="match status" value="1"/>
</dbReference>
<evidence type="ECO:0000256" key="3">
    <source>
        <dbReference type="SAM" id="Phobius"/>
    </source>
</evidence>
<feature type="transmembrane region" description="Helical" evidence="3">
    <location>
        <begin position="323"/>
        <end position="341"/>
    </location>
</feature>
<dbReference type="PROSITE" id="PS51123">
    <property type="entry name" value="OMPA_2"/>
    <property type="match status" value="1"/>
</dbReference>
<sequence length="626" mass="71959">MQENNTEIGELKSLLFEEEMDTFKNLEEKISNLSFELNNTEQIITRISPLFNDVLREKLQQKDSQTIEIYANSLAEIINKSAKQDLPNLSRSLQSVISPAIAKEIDDNKDKMVDALYPIMGSMISKYVSNAIQEMMDTINKKIDEGLSVDKYKRKIKSRVSGVSETELLLEENNDALMSSIFVIHKESGLLIAEAHLENQEINDPHMVASMASAIKDFINDWISQNEEPDEVQLLSYGNATLYIESAGTVYQIVFLESEPDHIQRKSIQSFFSKIVKNYSHFFPTFDGDDSAVEIKHIQKEMQLFLNQQHKKNAYKHKKKSNIAKYILFGLLVLFLVYLGIQLKQQYDNYRLEQTILAKTNEEVRIDTNENILQVNGYVRSQEHYNLIENILNKEGDYTIINKMYLPLAEIEKKVLKENTALVTLSKNLTLKVDSLSNDLNKLQLELDKLKQVKSTNNTMNIETYTKGILSNNFRHIKSFNADNASFTFNNPLLFEIGKPTLSLEALEELGILCKEYIEVLLNDTNIAPYIKSINIESYTDSEGDTILNKELSYARAKQLKKYLLAFKGYNLKHEVIDKLDTLLHIKGMGSSDLIYTNGIEDRTDSRRIKVNFTYDYKKMAKKLTL</sequence>
<keyword evidence="3" id="KW-0812">Transmembrane</keyword>
<evidence type="ECO:0000313" key="5">
    <source>
        <dbReference type="EMBL" id="CAA6828419.1"/>
    </source>
</evidence>
<feature type="domain" description="OmpA-like" evidence="4">
    <location>
        <begin position="482"/>
        <end position="617"/>
    </location>
</feature>
<dbReference type="InterPro" id="IPR006665">
    <property type="entry name" value="OmpA-like"/>
</dbReference>
<dbReference type="GO" id="GO:0016020">
    <property type="term" value="C:membrane"/>
    <property type="evidence" value="ECO:0007669"/>
    <property type="project" value="UniProtKB-UniRule"/>
</dbReference>
<evidence type="ECO:0000256" key="2">
    <source>
        <dbReference type="SAM" id="Coils"/>
    </source>
</evidence>
<dbReference type="AlphaFoldDB" id="A0A6S6U9H3"/>
<organism evidence="5">
    <name type="scientific">uncultured Sulfurovum sp</name>
    <dbReference type="NCBI Taxonomy" id="269237"/>
    <lineage>
        <taxon>Bacteria</taxon>
        <taxon>Pseudomonadati</taxon>
        <taxon>Campylobacterota</taxon>
        <taxon>Epsilonproteobacteria</taxon>
        <taxon>Campylobacterales</taxon>
        <taxon>Sulfurovaceae</taxon>
        <taxon>Sulfurovum</taxon>
        <taxon>environmental samples</taxon>
    </lineage>
</organism>
<dbReference type="SUPFAM" id="SSF103088">
    <property type="entry name" value="OmpA-like"/>
    <property type="match status" value="1"/>
</dbReference>
<keyword evidence="1 3" id="KW-0472">Membrane</keyword>
<name>A0A6S6U9H3_9BACT</name>